<reference evidence="3" key="2">
    <citation type="submission" date="2019-07" db="EMBL/GenBank/DDBJ databases">
        <title>Biological characteristics of mucoid Acinetobacter baumannii from a general hospital in China.</title>
        <authorList>
            <person name="Hua X."/>
            <person name="Yu Y."/>
        </authorList>
    </citation>
    <scope>NUCLEOTIDE SEQUENCE</scope>
    <source>
        <strain evidence="3">N41</strain>
        <strain evidence="4">N8</strain>
    </source>
</reference>
<dbReference type="EMBL" id="VMBB01000009">
    <property type="protein sequence ID" value="MDR8260367.1"/>
    <property type="molecule type" value="Genomic_DNA"/>
</dbReference>
<sequence>MPFVLPLIWYIPYYLFFNLVFLIPMSLLIFIFQLILVFFFGDNKVTTNICMTLAFLVLMVEFWLIYRASYIKTFEQRNFFQAAKDSLIELRLGLKMILKK</sequence>
<feature type="transmembrane region" description="Helical" evidence="1">
    <location>
        <begin position="12"/>
        <end position="39"/>
    </location>
</feature>
<reference evidence="2" key="3">
    <citation type="submission" date="2020-08" db="EMBL/GenBank/DDBJ databases">
        <title>Diversity of carbapenem-resistant Acinetobacter baumannii and bacteriophage-mediated spread of the Oxa23 carbapenemase.</title>
        <authorList>
            <person name="Abouelfetouh A."/>
            <person name="Mattock J."/>
            <person name="Turner D."/>
            <person name="Li E."/>
            <person name="Evans B.A."/>
        </authorList>
    </citation>
    <scope>NUCLEOTIDE SEQUENCE</scope>
    <source>
        <strain evidence="2">A86</strain>
    </source>
</reference>
<keyword evidence="1" id="KW-1133">Transmembrane helix</keyword>
<organism evidence="2 9">
    <name type="scientific">Acinetobacter baumannii</name>
    <dbReference type="NCBI Taxonomy" id="470"/>
    <lineage>
        <taxon>Bacteria</taxon>
        <taxon>Pseudomonadati</taxon>
        <taxon>Pseudomonadota</taxon>
        <taxon>Gammaproteobacteria</taxon>
        <taxon>Moraxellales</taxon>
        <taxon>Moraxellaceae</taxon>
        <taxon>Acinetobacter</taxon>
        <taxon>Acinetobacter calcoaceticus/baumannii complex</taxon>
    </lineage>
</organism>
<keyword evidence="1" id="KW-0472">Membrane</keyword>
<reference evidence="6 8" key="4">
    <citation type="submission" date="2020-09" db="EMBL/GenBank/DDBJ databases">
        <title>Carbapenem-Resistant Acinetobacter baumannii devoid of typical resistance factors.</title>
        <authorList>
            <person name="Hoffmann M."/>
            <person name="Luo Y."/>
            <person name="Strain E."/>
            <person name="Rand H."/>
            <person name="Javkar K.G."/>
        </authorList>
    </citation>
    <scope>NUCLEOTIDE SEQUENCE [LARGE SCALE GENOMIC DNA]</scope>
    <source>
        <strain evidence="6 8">CFSAN093705</strain>
    </source>
</reference>
<dbReference type="Proteomes" id="UP000516419">
    <property type="component" value="Chromosome"/>
</dbReference>
<dbReference type="EMBL" id="NEPB01000021">
    <property type="protein sequence ID" value="PRN34581.1"/>
    <property type="molecule type" value="Genomic_DNA"/>
</dbReference>
<dbReference type="EMBL" id="JACSVK010000022">
    <property type="protein sequence ID" value="MBD0220326.1"/>
    <property type="molecule type" value="Genomic_DNA"/>
</dbReference>
<evidence type="ECO:0000256" key="1">
    <source>
        <dbReference type="SAM" id="Phobius"/>
    </source>
</evidence>
<dbReference type="AlphaFoldDB" id="A0A237VDY0"/>
<keyword evidence="1" id="KW-0812">Transmembrane</keyword>
<proteinExistence type="predicted"/>
<protein>
    <submittedName>
        <fullName evidence="2">Uncharacterized protein</fullName>
    </submittedName>
</protein>
<feature type="transmembrane region" description="Helical" evidence="1">
    <location>
        <begin position="45"/>
        <end position="66"/>
    </location>
</feature>
<evidence type="ECO:0000313" key="9">
    <source>
        <dbReference type="Proteomes" id="UP000634608"/>
    </source>
</evidence>
<name>A0A237VDY0_ACIBA</name>
<evidence type="ECO:0000313" key="3">
    <source>
        <dbReference type="EMBL" id="MDR8260367.1"/>
    </source>
</evidence>
<accession>A0A237VDY0</accession>
<evidence type="ECO:0000313" key="2">
    <source>
        <dbReference type="EMBL" id="MBD0220326.1"/>
    </source>
</evidence>
<dbReference type="Proteomes" id="UP000237823">
    <property type="component" value="Unassembled WGS sequence"/>
</dbReference>
<dbReference type="KEGG" id="abw:BL01_13370"/>
<evidence type="ECO:0000313" key="7">
    <source>
        <dbReference type="Proteomes" id="UP000237823"/>
    </source>
</evidence>
<dbReference type="Proteomes" id="UP000634608">
    <property type="component" value="Unassembled WGS sequence"/>
</dbReference>
<reference evidence="5 7" key="1">
    <citation type="submission" date="2017-04" db="EMBL/GenBank/DDBJ databases">
        <title>Comparison of Acinetobacter baumannii whole genome sequences from two major hospitals in Kuwait.</title>
        <authorList>
            <person name="Nasser K."/>
            <person name="Habibi N."/>
            <person name="Khan M.W."/>
            <person name="Purohit P."/>
            <person name="Al-Obaid I."/>
            <person name="Dhar R."/>
            <person name="Al-Fouzan W."/>
            <person name="Mustafa A.S."/>
        </authorList>
    </citation>
    <scope>NUCLEOTIDE SEQUENCE [LARGE SCALE GENOMIC DNA]</scope>
    <source>
        <strain evidence="5 7">KUFAR57</strain>
    </source>
</reference>
<evidence type="ECO:0000313" key="6">
    <source>
        <dbReference type="EMBL" id="QNV20585.1"/>
    </source>
</evidence>
<evidence type="ECO:0000313" key="4">
    <source>
        <dbReference type="EMBL" id="MDR8432654.1"/>
    </source>
</evidence>
<dbReference type="RefSeq" id="WP_001117238.1">
    <property type="nucleotide sequence ID" value="NZ_AP025531.1"/>
</dbReference>
<evidence type="ECO:0000313" key="5">
    <source>
        <dbReference type="EMBL" id="PRN34581.1"/>
    </source>
</evidence>
<dbReference type="EMBL" id="VMAF01000031">
    <property type="protein sequence ID" value="MDR8432654.1"/>
    <property type="molecule type" value="Genomic_DNA"/>
</dbReference>
<evidence type="ECO:0000313" key="8">
    <source>
        <dbReference type="Proteomes" id="UP000516419"/>
    </source>
</evidence>
<gene>
    <name evidence="5" type="ORF">B9W25_10905</name>
    <name evidence="4" type="ORF">FPK63_16430</name>
    <name evidence="3" type="ORF">FPK87_07740</name>
    <name evidence="6" type="ORF">FQZ18_12490</name>
    <name evidence="2" type="ORF">IAG11_10520</name>
</gene>
<dbReference type="EMBL" id="CP061525">
    <property type="protein sequence ID" value="QNV20585.1"/>
    <property type="molecule type" value="Genomic_DNA"/>
</dbReference>